<keyword evidence="6" id="KW-0804">Transcription</keyword>
<evidence type="ECO:0000256" key="4">
    <source>
        <dbReference type="ARBA" id="ARBA00023015"/>
    </source>
</evidence>
<keyword evidence="3 7" id="KW-0597">Phosphoprotein</keyword>
<evidence type="ECO:0000256" key="3">
    <source>
        <dbReference type="ARBA" id="ARBA00022553"/>
    </source>
</evidence>
<organism evidence="13 14">
    <name type="scientific">Terrimonas rubra</name>
    <dbReference type="NCBI Taxonomy" id="1035890"/>
    <lineage>
        <taxon>Bacteria</taxon>
        <taxon>Pseudomonadati</taxon>
        <taxon>Bacteroidota</taxon>
        <taxon>Chitinophagia</taxon>
        <taxon>Chitinophagales</taxon>
        <taxon>Chitinophagaceae</taxon>
        <taxon>Terrimonas</taxon>
    </lineage>
</organism>
<dbReference type="SMART" id="SM00388">
    <property type="entry name" value="HisKA"/>
    <property type="match status" value="1"/>
</dbReference>
<dbReference type="Gene3D" id="2.130.10.10">
    <property type="entry name" value="YVTN repeat-like/Quinoprotein amine dehydrogenase"/>
    <property type="match status" value="2"/>
</dbReference>
<dbReference type="Pfam" id="PF00512">
    <property type="entry name" value="HisKA"/>
    <property type="match status" value="1"/>
</dbReference>
<dbReference type="PANTHER" id="PTHR43547">
    <property type="entry name" value="TWO-COMPONENT HISTIDINE KINASE"/>
    <property type="match status" value="1"/>
</dbReference>
<dbReference type="PROSITE" id="PS50110">
    <property type="entry name" value="RESPONSE_REGULATORY"/>
    <property type="match status" value="1"/>
</dbReference>
<dbReference type="SMART" id="SM00387">
    <property type="entry name" value="HATPase_c"/>
    <property type="match status" value="1"/>
</dbReference>
<proteinExistence type="predicted"/>
<feature type="modified residue" description="4-aspartylphosphate" evidence="7">
    <location>
        <position position="1159"/>
    </location>
</feature>
<dbReference type="InterPro" id="IPR004358">
    <property type="entry name" value="Sig_transdc_His_kin-like_C"/>
</dbReference>
<keyword evidence="9" id="KW-0812">Transmembrane</keyword>
<sequence length="1360" mass="155284">MRKLSTLSRAGFFTKWLVPVFIITGLSQAHFLAAQDYSFDHYKVEDGLSQYSVLTIGQDQKGFMWFGTRYGLNRFDGRNFITYTNKPTDSSSISDNYIYEILKDSRQKLWIATENGLNLYVPESNAFKRYLYFGSEVSKKNIIYSLSEDTQGRIWVACTKGLYIYNTGKDVFDPISTLGLDIEERLGRIPARVYCARNGDIWLGGAIGLFLIQQYNGRYNLTSFPDNPAAPNSLSNKFVKYIKEDPAGNLWIGTLDGLNRYERKTGSFIKYYNNPANANSLVNNNIRCFLWDGNGNMWIGTQEGLSCFNADKDTWKSYRNKTGDPKSLSQNSVHSLFLDKNNSIWIGTFFAGINVTHKQLTEFKYWQNNQSANSLSNNTVSGIVTDKQNNIWITTEGGGLNFYDRARDQFTIFKNNPADLHSIGSNLLKTLYIDSKDNLWIGTHGRGLNLYNPASRSFSYYLFSDSIVKNRQDEIAAIMEDTEGLLWIAKHPGVDVLQKQGNILSKSRYSQVFDSLSTKLFTSLLEDANRNVWIGSFYGLYFFERKSGTLSKLTIVDGPKTENINCLKEDSKGNIWIGLYYGGLACFEKNTQKFTIYKLKDGLPNDNILSIQEDRSGMLWISTGNGLCKFDKTTGSFFTYTTSDGLPGNEFNYNASYQSPQGELFFGNMNGLVSFFPERIMKNSASSPLVFTGLKLFNSTVEINDESGILKNEISFLNRLSFSHNQNSFTFQFALLNYIKSDKNKYAYKLKGINDEWIETRDPSATFTNLATGSYTLLVKGANSDGVWSEPIEMQFVIRPPFWKTWWAYAIYIIAVASITFLILRFFFLRAILKKENELHQVKLNFFTNISHEIRTHLSLILAPIDTIERENKDNFLLQQRLNSVKNNANSLLNLVTELMDFRKAETGNLKLHFTSNDFIQFINTIYASFEELAESKHIHLSIVHEPKELFIHFDKDQLEKVFYNLLINAFKFTPDNGRIAIYIKTDKTTVTTQVKDNGKGIAPEYLDTIFNNYFQIDDFHTQNKGYGIGLALTKKIVELHQGNMYVNSTKAKDTGEQETCFEVVLPLKPDQKIANSTTQQFPEPEDNDGRTNGTAERDSYINKPADNTYTVLLAEDNIELNGYITDILKAEYKVISCITGTEAWNKAIEQIPDIIISDIMMPDMDGLTLCNQLKQDTRTNHIPVILLTAKSTQTDQISGLTQGADLYLTKPFSSQVLELSIRNIISSRETFRKKYALQLQQYQFQNPGNNIEVEFIEKLIQIIDENMDNPEFGVEMLATKSAMSQSVLYKKVKALTDMSVNEFTKSIKLKKAAVLLKEHKYSVNEVSYMVGFNDRKYFSKEFKKQFGKNPSEFWEEENT</sequence>
<dbReference type="Pfam" id="PF12833">
    <property type="entry name" value="HTH_18"/>
    <property type="match status" value="1"/>
</dbReference>
<dbReference type="InterPro" id="IPR003661">
    <property type="entry name" value="HisK_dim/P_dom"/>
</dbReference>
<accession>A0ABW6A6B8</accession>
<dbReference type="SUPFAM" id="SSF46689">
    <property type="entry name" value="Homeodomain-like"/>
    <property type="match status" value="1"/>
</dbReference>
<evidence type="ECO:0000256" key="1">
    <source>
        <dbReference type="ARBA" id="ARBA00000085"/>
    </source>
</evidence>
<dbReference type="SUPFAM" id="SSF55874">
    <property type="entry name" value="ATPase domain of HSP90 chaperone/DNA topoisomerase II/histidine kinase"/>
    <property type="match status" value="1"/>
</dbReference>
<feature type="region of interest" description="Disordered" evidence="8">
    <location>
        <begin position="1076"/>
        <end position="1101"/>
    </location>
</feature>
<evidence type="ECO:0000259" key="10">
    <source>
        <dbReference type="PROSITE" id="PS01124"/>
    </source>
</evidence>
<dbReference type="CDD" id="cd00082">
    <property type="entry name" value="HisKA"/>
    <property type="match status" value="1"/>
</dbReference>
<dbReference type="InterPro" id="IPR011006">
    <property type="entry name" value="CheY-like_superfamily"/>
</dbReference>
<evidence type="ECO:0000259" key="12">
    <source>
        <dbReference type="PROSITE" id="PS50110"/>
    </source>
</evidence>
<dbReference type="SUPFAM" id="SSF52172">
    <property type="entry name" value="CheY-like"/>
    <property type="match status" value="1"/>
</dbReference>
<evidence type="ECO:0000313" key="13">
    <source>
        <dbReference type="EMBL" id="MFD2920441.1"/>
    </source>
</evidence>
<evidence type="ECO:0000256" key="9">
    <source>
        <dbReference type="SAM" id="Phobius"/>
    </source>
</evidence>
<evidence type="ECO:0000256" key="8">
    <source>
        <dbReference type="SAM" id="MobiDB-lite"/>
    </source>
</evidence>
<dbReference type="InterPro" id="IPR036097">
    <property type="entry name" value="HisK_dim/P_sf"/>
</dbReference>
<dbReference type="PROSITE" id="PS01124">
    <property type="entry name" value="HTH_ARAC_FAMILY_2"/>
    <property type="match status" value="1"/>
</dbReference>
<dbReference type="EC" id="2.7.13.3" evidence="2"/>
<dbReference type="Gene3D" id="3.40.50.2300">
    <property type="match status" value="1"/>
</dbReference>
<comment type="catalytic activity">
    <reaction evidence="1">
        <text>ATP + protein L-histidine = ADP + protein N-phospho-L-histidine.</text>
        <dbReference type="EC" id="2.7.13.3"/>
    </reaction>
</comment>
<dbReference type="InterPro" id="IPR003594">
    <property type="entry name" value="HATPase_dom"/>
</dbReference>
<dbReference type="SUPFAM" id="SSF63829">
    <property type="entry name" value="Calcium-dependent phosphotriesterase"/>
    <property type="match status" value="3"/>
</dbReference>
<dbReference type="Pfam" id="PF07495">
    <property type="entry name" value="Y_Y_Y"/>
    <property type="match status" value="1"/>
</dbReference>
<name>A0ABW6A6B8_9BACT</name>
<feature type="domain" description="Histidine kinase" evidence="11">
    <location>
        <begin position="849"/>
        <end position="1070"/>
    </location>
</feature>
<dbReference type="PRINTS" id="PR00344">
    <property type="entry name" value="BCTRLSENSOR"/>
</dbReference>
<dbReference type="Pfam" id="PF02518">
    <property type="entry name" value="HATPase_c"/>
    <property type="match status" value="1"/>
</dbReference>
<dbReference type="InterPro" id="IPR013783">
    <property type="entry name" value="Ig-like_fold"/>
</dbReference>
<keyword evidence="9" id="KW-0472">Membrane</keyword>
<reference evidence="14" key="1">
    <citation type="journal article" date="2019" name="Int. J. Syst. Evol. Microbiol.">
        <title>The Global Catalogue of Microorganisms (GCM) 10K type strain sequencing project: providing services to taxonomists for standard genome sequencing and annotation.</title>
        <authorList>
            <consortium name="The Broad Institute Genomics Platform"/>
            <consortium name="The Broad Institute Genome Sequencing Center for Infectious Disease"/>
            <person name="Wu L."/>
            <person name="Ma J."/>
        </authorList>
    </citation>
    <scope>NUCLEOTIDE SEQUENCE [LARGE SCALE GENOMIC DNA]</scope>
    <source>
        <strain evidence="14">KCTC 23299</strain>
    </source>
</reference>
<dbReference type="InterPro" id="IPR036890">
    <property type="entry name" value="HATPase_C_sf"/>
</dbReference>
<dbReference type="InterPro" id="IPR018062">
    <property type="entry name" value="HTH_AraC-typ_CS"/>
</dbReference>
<dbReference type="Gene3D" id="1.10.287.130">
    <property type="match status" value="1"/>
</dbReference>
<dbReference type="InterPro" id="IPR005467">
    <property type="entry name" value="His_kinase_dom"/>
</dbReference>
<feature type="transmembrane region" description="Helical" evidence="9">
    <location>
        <begin position="806"/>
        <end position="828"/>
    </location>
</feature>
<dbReference type="RefSeq" id="WP_386098796.1">
    <property type="nucleotide sequence ID" value="NZ_JBHUOZ010000003.1"/>
</dbReference>
<evidence type="ECO:0000256" key="2">
    <source>
        <dbReference type="ARBA" id="ARBA00012438"/>
    </source>
</evidence>
<dbReference type="InterPro" id="IPR015943">
    <property type="entry name" value="WD40/YVTN_repeat-like_dom_sf"/>
</dbReference>
<dbReference type="SMART" id="SM00342">
    <property type="entry name" value="HTH_ARAC"/>
    <property type="match status" value="1"/>
</dbReference>
<dbReference type="Gene3D" id="2.60.40.10">
    <property type="entry name" value="Immunoglobulins"/>
    <property type="match status" value="1"/>
</dbReference>
<gene>
    <name evidence="13" type="ORF">ACFS6H_12010</name>
</gene>
<dbReference type="EMBL" id="JBHUOZ010000003">
    <property type="protein sequence ID" value="MFD2920441.1"/>
    <property type="molecule type" value="Genomic_DNA"/>
</dbReference>
<feature type="domain" description="HTH araC/xylS-type" evidence="10">
    <location>
        <begin position="1258"/>
        <end position="1357"/>
    </location>
</feature>
<dbReference type="CDD" id="cd17574">
    <property type="entry name" value="REC_OmpR"/>
    <property type="match status" value="1"/>
</dbReference>
<dbReference type="InterPro" id="IPR018060">
    <property type="entry name" value="HTH_AraC"/>
</dbReference>
<dbReference type="SMART" id="SM00448">
    <property type="entry name" value="REC"/>
    <property type="match status" value="1"/>
</dbReference>
<dbReference type="Gene3D" id="1.10.10.60">
    <property type="entry name" value="Homeodomain-like"/>
    <property type="match status" value="1"/>
</dbReference>
<dbReference type="InterPro" id="IPR001789">
    <property type="entry name" value="Sig_transdc_resp-reg_receiver"/>
</dbReference>
<dbReference type="PROSITE" id="PS50109">
    <property type="entry name" value="HIS_KIN"/>
    <property type="match status" value="1"/>
</dbReference>
<dbReference type="Pfam" id="PF07494">
    <property type="entry name" value="Reg_prop"/>
    <property type="match status" value="7"/>
</dbReference>
<dbReference type="Proteomes" id="UP001597511">
    <property type="component" value="Unassembled WGS sequence"/>
</dbReference>
<keyword evidence="14" id="KW-1185">Reference proteome</keyword>
<dbReference type="PROSITE" id="PS00041">
    <property type="entry name" value="HTH_ARAC_FAMILY_1"/>
    <property type="match status" value="1"/>
</dbReference>
<evidence type="ECO:0000256" key="6">
    <source>
        <dbReference type="ARBA" id="ARBA00023163"/>
    </source>
</evidence>
<dbReference type="InterPro" id="IPR009057">
    <property type="entry name" value="Homeodomain-like_sf"/>
</dbReference>
<keyword evidence="9" id="KW-1133">Transmembrane helix</keyword>
<dbReference type="InterPro" id="IPR011110">
    <property type="entry name" value="Reg_prop"/>
</dbReference>
<protein>
    <recommendedName>
        <fullName evidence="2">histidine kinase</fullName>
        <ecNumber evidence="2">2.7.13.3</ecNumber>
    </recommendedName>
</protein>
<comment type="caution">
    <text evidence="13">The sequence shown here is derived from an EMBL/GenBank/DDBJ whole genome shotgun (WGS) entry which is preliminary data.</text>
</comment>
<evidence type="ECO:0000313" key="14">
    <source>
        <dbReference type="Proteomes" id="UP001597511"/>
    </source>
</evidence>
<evidence type="ECO:0000256" key="7">
    <source>
        <dbReference type="PROSITE-ProRule" id="PRU00169"/>
    </source>
</evidence>
<dbReference type="Pfam" id="PF00072">
    <property type="entry name" value="Response_reg"/>
    <property type="match status" value="1"/>
</dbReference>
<evidence type="ECO:0000259" key="11">
    <source>
        <dbReference type="PROSITE" id="PS50109"/>
    </source>
</evidence>
<keyword evidence="4" id="KW-0805">Transcription regulation</keyword>
<dbReference type="PANTHER" id="PTHR43547:SF2">
    <property type="entry name" value="HYBRID SIGNAL TRANSDUCTION HISTIDINE KINASE C"/>
    <property type="match status" value="1"/>
</dbReference>
<dbReference type="Gene3D" id="3.30.565.10">
    <property type="entry name" value="Histidine kinase-like ATPase, C-terminal domain"/>
    <property type="match status" value="1"/>
</dbReference>
<feature type="domain" description="Response regulatory" evidence="12">
    <location>
        <begin position="1111"/>
        <end position="1226"/>
    </location>
</feature>
<dbReference type="SUPFAM" id="SSF47384">
    <property type="entry name" value="Homodimeric domain of signal transducing histidine kinase"/>
    <property type="match status" value="1"/>
</dbReference>
<evidence type="ECO:0000256" key="5">
    <source>
        <dbReference type="ARBA" id="ARBA00023125"/>
    </source>
</evidence>
<dbReference type="InterPro" id="IPR011123">
    <property type="entry name" value="Y_Y_Y"/>
</dbReference>
<keyword evidence="5" id="KW-0238">DNA-binding</keyword>